<dbReference type="EMBL" id="WNNK01000032">
    <property type="protein sequence ID" value="MUF07853.1"/>
    <property type="molecule type" value="Genomic_DNA"/>
</dbReference>
<keyword evidence="2" id="KW-1185">Reference proteome</keyword>
<dbReference type="AlphaFoldDB" id="A0A6I3WKI0"/>
<name>A0A6I3WKI0_9PSED</name>
<comment type="caution">
    <text evidence="1">The sequence shown here is derived from an EMBL/GenBank/DDBJ whole genome shotgun (WGS) entry which is preliminary data.</text>
</comment>
<evidence type="ECO:0000313" key="1">
    <source>
        <dbReference type="EMBL" id="MUF07853.1"/>
    </source>
</evidence>
<reference evidence="1 2" key="1">
    <citation type="submission" date="2019-11" db="EMBL/GenBank/DDBJ databases">
        <title>Pseudomonas karstica sp. nov. and Pseudomonas spelaei sp. nov. from karst caves.</title>
        <authorList>
            <person name="Zeman M."/>
        </authorList>
    </citation>
    <scope>NUCLEOTIDE SEQUENCE [LARGE SCALE GENOMIC DNA]</scope>
    <source>
        <strain evidence="1 2">CCM 7893</strain>
    </source>
</reference>
<dbReference type="RefSeq" id="WP_155585978.1">
    <property type="nucleotide sequence ID" value="NZ_JBHSTH010000008.1"/>
</dbReference>
<sequence>MRHEDVIPPVLKALNENQLALVAAIEELTKWVGDRGSVDTVRNVHGALEMLAYNQASIDMSIALMMRQD</sequence>
<protein>
    <submittedName>
        <fullName evidence="1">Uncharacterized protein</fullName>
    </submittedName>
</protein>
<dbReference type="OrthoDB" id="6898400at2"/>
<gene>
    <name evidence="1" type="ORF">GNF76_26265</name>
</gene>
<proteinExistence type="predicted"/>
<organism evidence="1 2">
    <name type="scientific">Pseudomonas spelaei</name>
    <dbReference type="NCBI Taxonomy" id="1055469"/>
    <lineage>
        <taxon>Bacteria</taxon>
        <taxon>Pseudomonadati</taxon>
        <taxon>Pseudomonadota</taxon>
        <taxon>Gammaproteobacteria</taxon>
        <taxon>Pseudomonadales</taxon>
        <taxon>Pseudomonadaceae</taxon>
        <taxon>Pseudomonas</taxon>
    </lineage>
</organism>
<accession>A0A6I3WKI0</accession>
<dbReference type="Proteomes" id="UP000438196">
    <property type="component" value="Unassembled WGS sequence"/>
</dbReference>
<evidence type="ECO:0000313" key="2">
    <source>
        <dbReference type="Proteomes" id="UP000438196"/>
    </source>
</evidence>